<feature type="transmembrane region" description="Helical" evidence="2">
    <location>
        <begin position="307"/>
        <end position="333"/>
    </location>
</feature>
<keyword evidence="4" id="KW-1185">Reference proteome</keyword>
<organism evidence="3 4">
    <name type="scientific">Gymnopus androsaceus JB14</name>
    <dbReference type="NCBI Taxonomy" id="1447944"/>
    <lineage>
        <taxon>Eukaryota</taxon>
        <taxon>Fungi</taxon>
        <taxon>Dikarya</taxon>
        <taxon>Basidiomycota</taxon>
        <taxon>Agaricomycotina</taxon>
        <taxon>Agaricomycetes</taxon>
        <taxon>Agaricomycetidae</taxon>
        <taxon>Agaricales</taxon>
        <taxon>Marasmiineae</taxon>
        <taxon>Omphalotaceae</taxon>
        <taxon>Gymnopus</taxon>
    </lineage>
</organism>
<gene>
    <name evidence="3" type="ORF">BT96DRAFT_883868</name>
</gene>
<keyword evidence="2" id="KW-0472">Membrane</keyword>
<accession>A0A6A4HGH4</accession>
<evidence type="ECO:0000313" key="3">
    <source>
        <dbReference type="EMBL" id="KAE9397599.1"/>
    </source>
</evidence>
<feature type="transmembrane region" description="Helical" evidence="2">
    <location>
        <begin position="274"/>
        <end position="301"/>
    </location>
</feature>
<dbReference type="OrthoDB" id="3248740at2759"/>
<feature type="region of interest" description="Disordered" evidence="1">
    <location>
        <begin position="371"/>
        <end position="400"/>
    </location>
</feature>
<keyword evidence="2" id="KW-1133">Transmembrane helix</keyword>
<name>A0A6A4HGH4_9AGAR</name>
<feature type="compositionally biased region" description="Polar residues" evidence="1">
    <location>
        <begin position="371"/>
        <end position="381"/>
    </location>
</feature>
<feature type="transmembrane region" description="Helical" evidence="2">
    <location>
        <begin position="185"/>
        <end position="212"/>
    </location>
</feature>
<proteinExistence type="predicted"/>
<evidence type="ECO:0000313" key="4">
    <source>
        <dbReference type="Proteomes" id="UP000799118"/>
    </source>
</evidence>
<reference evidence="3" key="1">
    <citation type="journal article" date="2019" name="Environ. Microbiol.">
        <title>Fungal ecological strategies reflected in gene transcription - a case study of two litter decomposers.</title>
        <authorList>
            <person name="Barbi F."/>
            <person name="Kohler A."/>
            <person name="Barry K."/>
            <person name="Baskaran P."/>
            <person name="Daum C."/>
            <person name="Fauchery L."/>
            <person name="Ihrmark K."/>
            <person name="Kuo A."/>
            <person name="LaButti K."/>
            <person name="Lipzen A."/>
            <person name="Morin E."/>
            <person name="Grigoriev I.V."/>
            <person name="Henrissat B."/>
            <person name="Lindahl B."/>
            <person name="Martin F."/>
        </authorList>
    </citation>
    <scope>NUCLEOTIDE SEQUENCE</scope>
    <source>
        <strain evidence="3">JB14</strain>
    </source>
</reference>
<protein>
    <recommendedName>
        <fullName evidence="5">G-protein coupled receptors family 1 profile domain-containing protein</fullName>
    </recommendedName>
</protein>
<keyword evidence="2" id="KW-0812">Transmembrane</keyword>
<feature type="transmembrane region" description="Helical" evidence="2">
    <location>
        <begin position="63"/>
        <end position="84"/>
    </location>
</feature>
<evidence type="ECO:0000256" key="2">
    <source>
        <dbReference type="SAM" id="Phobius"/>
    </source>
</evidence>
<sequence length="400" mass="44331">MLLSDSQSLLGLIFIKPLPYSLKPPIFKAHQLDEVTANHLIMDTTSDVISSLDTVGHDFVRSFVAVSIETFLIAIYAVLVSKAINMLYGRTKSYTVRVHLGIIVLLFLLALIEWIIDCINAVGEARITLIDNPDGNLSSKYDAAQEFIFRRNAIQAMLYSYMSIIGDAVIIWRVYVFWSTERLKLLVLIPTLMLLGSFIVSIMLTYCVAHLGSEIILGTFQKPAFCRNIQTASYGTAVATTLFATILIGLKAWRYHQANKLLFSRRHRKSKLVVLVESGVLYLLFFLAQMLISVSSVNAAITEHPGAVFALTIFDNISSIIVGIYPTFIIVLVNSEQSTTEPSGAPIPMTNNNRSLNVSFSRMIVNDAQPSKTDIQLQEFSSPPPKPPPKVGSEPIKLSV</sequence>
<dbReference type="EMBL" id="ML769495">
    <property type="protein sequence ID" value="KAE9397599.1"/>
    <property type="molecule type" value="Genomic_DNA"/>
</dbReference>
<dbReference type="AlphaFoldDB" id="A0A6A4HGH4"/>
<feature type="transmembrane region" description="Helical" evidence="2">
    <location>
        <begin position="96"/>
        <end position="116"/>
    </location>
</feature>
<feature type="transmembrane region" description="Helical" evidence="2">
    <location>
        <begin position="158"/>
        <end position="178"/>
    </location>
</feature>
<evidence type="ECO:0008006" key="5">
    <source>
        <dbReference type="Google" id="ProtNLM"/>
    </source>
</evidence>
<feature type="transmembrane region" description="Helical" evidence="2">
    <location>
        <begin position="232"/>
        <end position="253"/>
    </location>
</feature>
<evidence type="ECO:0000256" key="1">
    <source>
        <dbReference type="SAM" id="MobiDB-lite"/>
    </source>
</evidence>
<dbReference type="Proteomes" id="UP000799118">
    <property type="component" value="Unassembled WGS sequence"/>
</dbReference>